<organism evidence="3 4">
    <name type="scientific">Elasticomyces elasticus</name>
    <dbReference type="NCBI Taxonomy" id="574655"/>
    <lineage>
        <taxon>Eukaryota</taxon>
        <taxon>Fungi</taxon>
        <taxon>Dikarya</taxon>
        <taxon>Ascomycota</taxon>
        <taxon>Pezizomycotina</taxon>
        <taxon>Dothideomycetes</taxon>
        <taxon>Dothideomycetidae</taxon>
        <taxon>Mycosphaerellales</taxon>
        <taxon>Teratosphaeriaceae</taxon>
        <taxon>Elasticomyces</taxon>
    </lineage>
</organism>
<gene>
    <name evidence="3" type="ORF">LTR97_011814</name>
</gene>
<feature type="compositionally biased region" description="Polar residues" evidence="1">
    <location>
        <begin position="510"/>
        <end position="523"/>
    </location>
</feature>
<feature type="compositionally biased region" description="Polar residues" evidence="1">
    <location>
        <begin position="466"/>
        <end position="481"/>
    </location>
</feature>
<evidence type="ECO:0000313" key="3">
    <source>
        <dbReference type="EMBL" id="KAK5691162.1"/>
    </source>
</evidence>
<keyword evidence="2" id="KW-0732">Signal</keyword>
<feature type="compositionally biased region" description="Acidic residues" evidence="1">
    <location>
        <begin position="544"/>
        <end position="553"/>
    </location>
</feature>
<protein>
    <submittedName>
        <fullName evidence="3">Uncharacterized protein</fullName>
    </submittedName>
</protein>
<feature type="chain" id="PRO_5042919412" evidence="2">
    <location>
        <begin position="20"/>
        <end position="1065"/>
    </location>
</feature>
<sequence>MLASFCALTLISILSSASATLKNDGRYEAVHRIRDDSNGTTRPTTTSSDTTTLSTVDVTSTITLGPSFGSTGGLPTIVANETGLEYASSCNAAKQQWVANTGMVFVSNSTFTTASQTVNNSWSMSDWTTTSLSDSQIYTMCDGYPRLNGTTTVLSTRSIQTITWTTSFLTITPVSRNVSAPTCTIGAEDCSVLQAEYTTSDVAYSSQLSQDQSASITSTATKPTSPICGQPTLPPAVLTTMIPPACAVNTASLQLLYWPVSTVSGDLCHGNASTITATPTIPGQPNTVKYMNTTLTSPTVYFEFKNVYAIGTDYEAKSSYQNSLLPLPSASVSSRCGLLGGGFGPPQSMNYADFNVPVPASAYRCQPKCWTNDDLEQYATMSGFTYEKYATENRCSTIWDDYRPVIAVPTEFATVFPSAGFKDGVSLACTFILNEAGDNIFFDPPKALTQVQSADGPSVPAPVNAGPTTSTQKISTTSLIGSSGPVALVPAATPDSPTAPIDSAIPTPTVVENSAPTAPAQESNLDDTSEDSIEPPSYPAQPIDSDDDLDDPVQPDAPADSPSAPAQAATTDDHPATRTQPDQPNNIPNELPDNVDTAPVDSPPAPTTPSVNDSEDASSPDTAEPVSPETSAAGVGAIILSALGATSTPNADSGSPVNNEDAGAQLLNSQTPQTATVGDQAFTVVPEANDPSVVVVANGQTTATIAPGETGTVGGQVVSLAPSASAGIVIGSGNAAVTLTPGGSPSGLASLASTSYKMPIITVGSAAISANTASQYVVGTQTLAPGGSAVVVSGTTYSLDPSASALVANDVTQNLQPDSSAANTGSLLVAGGHTFTPDSSSAIVIAGQTLQPGSQTVVAGTTYSLDASASAVAINGVTQDLQPVSPATAIFTANGQTFTAGDSSALVIAGQILQPGSEATIAGTTYSLAPSGSALVVNAATQSPQSLAPATSSDAPVFMVNDQTIHEDLSSNAIISGQTLAPGSATVIDVTTYSLEPSATALVVDGTTHTLQPATGSTSGATGSIAQTGSATSSTGPASTNAASGAPSRMVYELLIPLSLWLLVG</sequence>
<feature type="compositionally biased region" description="Acidic residues" evidence="1">
    <location>
        <begin position="524"/>
        <end position="533"/>
    </location>
</feature>
<evidence type="ECO:0000256" key="1">
    <source>
        <dbReference type="SAM" id="MobiDB-lite"/>
    </source>
</evidence>
<name>A0AAN7W375_9PEZI</name>
<evidence type="ECO:0000313" key="4">
    <source>
        <dbReference type="Proteomes" id="UP001310594"/>
    </source>
</evidence>
<dbReference type="Proteomes" id="UP001310594">
    <property type="component" value="Unassembled WGS sequence"/>
</dbReference>
<feature type="compositionally biased region" description="Polar residues" evidence="1">
    <location>
        <begin position="577"/>
        <end position="588"/>
    </location>
</feature>
<accession>A0AAN7W375</accession>
<reference evidence="3" key="1">
    <citation type="submission" date="2023-08" db="EMBL/GenBank/DDBJ databases">
        <title>Black Yeasts Isolated from many extreme environments.</title>
        <authorList>
            <person name="Coleine C."/>
            <person name="Stajich J.E."/>
            <person name="Selbmann L."/>
        </authorList>
    </citation>
    <scope>NUCLEOTIDE SEQUENCE</scope>
    <source>
        <strain evidence="3">CCFEE 5810</strain>
    </source>
</reference>
<evidence type="ECO:0000256" key="2">
    <source>
        <dbReference type="SAM" id="SignalP"/>
    </source>
</evidence>
<feature type="signal peptide" evidence="2">
    <location>
        <begin position="1"/>
        <end position="19"/>
    </location>
</feature>
<dbReference type="EMBL" id="JAVRQU010000022">
    <property type="protein sequence ID" value="KAK5691162.1"/>
    <property type="molecule type" value="Genomic_DNA"/>
</dbReference>
<dbReference type="AlphaFoldDB" id="A0AAN7W375"/>
<proteinExistence type="predicted"/>
<comment type="caution">
    <text evidence="3">The sequence shown here is derived from an EMBL/GenBank/DDBJ whole genome shotgun (WGS) entry which is preliminary data.</text>
</comment>
<feature type="compositionally biased region" description="Low complexity" evidence="1">
    <location>
        <begin position="554"/>
        <end position="570"/>
    </location>
</feature>
<feature type="region of interest" description="Disordered" evidence="1">
    <location>
        <begin position="1013"/>
        <end position="1044"/>
    </location>
</feature>
<feature type="region of interest" description="Disordered" evidence="1">
    <location>
        <begin position="450"/>
        <end position="630"/>
    </location>
</feature>